<feature type="region of interest" description="Disordered" evidence="1">
    <location>
        <begin position="119"/>
        <end position="138"/>
    </location>
</feature>
<dbReference type="OrthoDB" id="5146042at2"/>
<dbReference type="EMBL" id="AP012204">
    <property type="protein sequence ID" value="BAK37683.1"/>
    <property type="molecule type" value="Genomic_DNA"/>
</dbReference>
<dbReference type="RefSeq" id="WP_013865512.1">
    <property type="nucleotide sequence ID" value="NC_015635.1"/>
</dbReference>
<dbReference type="eggNOG" id="COG5340">
    <property type="taxonomic scope" value="Bacteria"/>
</dbReference>
<protein>
    <recommendedName>
        <fullName evidence="4">DUF559 domain-containing protein</fullName>
    </recommendedName>
</protein>
<gene>
    <name evidence="2" type="ordered locus">MLP_46690</name>
</gene>
<reference evidence="2 3" key="1">
    <citation type="submission" date="2011-05" db="EMBL/GenBank/DDBJ databases">
        <title>Whole genome sequence of Microlunatus phosphovorus NM-1.</title>
        <authorList>
            <person name="Hosoyama A."/>
            <person name="Sasaki K."/>
            <person name="Harada T."/>
            <person name="Igarashi R."/>
            <person name="Kawakoshi A."/>
            <person name="Sasagawa M."/>
            <person name="Fukada J."/>
            <person name="Nakamura S."/>
            <person name="Katano Y."/>
            <person name="Hanada S."/>
            <person name="Kamagata Y."/>
            <person name="Nakamura N."/>
            <person name="Yamazaki S."/>
            <person name="Fujita N."/>
        </authorList>
    </citation>
    <scope>NUCLEOTIDE SEQUENCE [LARGE SCALE GENOMIC DNA]</scope>
    <source>
        <strain evidence="3">ATCC 700054 / DSM 10555 / JCM 9379 / NBRC 101784 / NCIMB 13414 / VKM Ac-1990 / NM-1</strain>
    </source>
</reference>
<sequence>MHARIDPSDRLLATAAHQGGVVSAEQLALFGFNLRSVDRLVSQQSWQRLTPGLYPLGVGQPSWEGLAWGGVLLGGSESRLGFEAAGHLWELVADPPRTITVLTPHGRYIAPRGCWDFRQERPGSRSTKSPGSPPRTTVEDTVLDLCSRSSAREAIGILTAAVQCGRTTSGRILRCLDGRQRVRHRKLLHELLSDVAEGAESPLEMRYLRDVERAHGLPRAIRQARSRNGRAFRDLLYEEFATIIELDGRIHIAGRFRDMQRDNLALLGGRVTLRYGWHDVADRPCEVAWQVAALLVDRGWAGLPTRCAHCEHASDADLSGDLSGWS</sequence>
<name>F5XED5_MICPN</name>
<evidence type="ECO:0000313" key="3">
    <source>
        <dbReference type="Proteomes" id="UP000007947"/>
    </source>
</evidence>
<proteinExistence type="predicted"/>
<organism evidence="2 3">
    <name type="scientific">Microlunatus phosphovorus (strain ATCC 700054 / DSM 10555 / JCM 9379 / NBRC 101784 / NCIMB 13414 / VKM Ac-1990 / NM-1)</name>
    <dbReference type="NCBI Taxonomy" id="1032480"/>
    <lineage>
        <taxon>Bacteria</taxon>
        <taxon>Bacillati</taxon>
        <taxon>Actinomycetota</taxon>
        <taxon>Actinomycetes</taxon>
        <taxon>Propionibacteriales</taxon>
        <taxon>Propionibacteriaceae</taxon>
        <taxon>Microlunatus</taxon>
    </lineage>
</organism>
<dbReference type="AlphaFoldDB" id="F5XED5"/>
<dbReference type="Proteomes" id="UP000007947">
    <property type="component" value="Chromosome"/>
</dbReference>
<dbReference type="STRING" id="1032480.MLP_46690"/>
<evidence type="ECO:0000256" key="1">
    <source>
        <dbReference type="SAM" id="MobiDB-lite"/>
    </source>
</evidence>
<dbReference type="KEGG" id="mph:MLP_46690"/>
<accession>F5XED5</accession>
<keyword evidence="3" id="KW-1185">Reference proteome</keyword>
<evidence type="ECO:0000313" key="2">
    <source>
        <dbReference type="EMBL" id="BAK37683.1"/>
    </source>
</evidence>
<dbReference type="HOGENOM" id="CLU_052626_3_0_11"/>
<evidence type="ECO:0008006" key="4">
    <source>
        <dbReference type="Google" id="ProtNLM"/>
    </source>
</evidence>